<name>A0ABW2PUY7_9BACL</name>
<evidence type="ECO:0000313" key="4">
    <source>
        <dbReference type="Proteomes" id="UP001596505"/>
    </source>
</evidence>
<feature type="domain" description="S1 motif" evidence="2">
    <location>
        <begin position="154"/>
        <end position="214"/>
    </location>
</feature>
<comment type="similarity">
    <text evidence="1">Belongs to the CvfB family.</text>
</comment>
<dbReference type="InterPro" id="IPR048588">
    <property type="entry name" value="CvfB_S1_2nd"/>
</dbReference>
<dbReference type="InterPro" id="IPR003029">
    <property type="entry name" value="S1_domain"/>
</dbReference>
<dbReference type="PROSITE" id="PS50126">
    <property type="entry name" value="S1"/>
    <property type="match status" value="1"/>
</dbReference>
<dbReference type="Pfam" id="PF21543">
    <property type="entry name" value="CvfB_2nd"/>
    <property type="match status" value="1"/>
</dbReference>
<dbReference type="Pfam" id="PF21191">
    <property type="entry name" value="CvfB_1st"/>
    <property type="match status" value="1"/>
</dbReference>
<dbReference type="Pfam" id="PF13509">
    <property type="entry name" value="S1_2"/>
    <property type="match status" value="1"/>
</dbReference>
<keyword evidence="4" id="KW-1185">Reference proteome</keyword>
<dbReference type="InterPro" id="IPR036388">
    <property type="entry name" value="WH-like_DNA-bd_sf"/>
</dbReference>
<dbReference type="CDD" id="cd00164">
    <property type="entry name" value="S1_like"/>
    <property type="match status" value="1"/>
</dbReference>
<dbReference type="Proteomes" id="UP001596505">
    <property type="component" value="Unassembled WGS sequence"/>
</dbReference>
<dbReference type="PANTHER" id="PTHR37296:SF1">
    <property type="entry name" value="CONSERVED VIRULENCE FACTOR B"/>
    <property type="match status" value="1"/>
</dbReference>
<evidence type="ECO:0000313" key="3">
    <source>
        <dbReference type="EMBL" id="MFC7392090.1"/>
    </source>
</evidence>
<dbReference type="SMART" id="SM00316">
    <property type="entry name" value="S1"/>
    <property type="match status" value="3"/>
</dbReference>
<dbReference type="InterPro" id="IPR014464">
    <property type="entry name" value="CvfB_fam"/>
</dbReference>
<dbReference type="Gene3D" id="2.40.50.140">
    <property type="entry name" value="Nucleic acid-binding proteins"/>
    <property type="match status" value="2"/>
</dbReference>
<dbReference type="InterPro" id="IPR048587">
    <property type="entry name" value="CvfB_S1_3rd"/>
</dbReference>
<organism evidence="3 4">
    <name type="scientific">Scopulibacillus cellulosilyticus</name>
    <dbReference type="NCBI Taxonomy" id="2665665"/>
    <lineage>
        <taxon>Bacteria</taxon>
        <taxon>Bacillati</taxon>
        <taxon>Bacillota</taxon>
        <taxon>Bacilli</taxon>
        <taxon>Bacillales</taxon>
        <taxon>Sporolactobacillaceae</taxon>
        <taxon>Scopulibacillus</taxon>
    </lineage>
</organism>
<comment type="caution">
    <text evidence="3">The sequence shown here is derived from an EMBL/GenBank/DDBJ whole genome shotgun (WGS) entry which is preliminary data.</text>
</comment>
<evidence type="ECO:0000259" key="2">
    <source>
        <dbReference type="PROSITE" id="PS50126"/>
    </source>
</evidence>
<reference evidence="4" key="1">
    <citation type="journal article" date="2019" name="Int. J. Syst. Evol. Microbiol.">
        <title>The Global Catalogue of Microorganisms (GCM) 10K type strain sequencing project: providing services to taxonomists for standard genome sequencing and annotation.</title>
        <authorList>
            <consortium name="The Broad Institute Genomics Platform"/>
            <consortium name="The Broad Institute Genome Sequencing Center for Infectious Disease"/>
            <person name="Wu L."/>
            <person name="Ma J."/>
        </authorList>
    </citation>
    <scope>NUCLEOTIDE SEQUENCE [LARGE SCALE GENOMIC DNA]</scope>
    <source>
        <strain evidence="4">CGMCC 1.16305</strain>
    </source>
</reference>
<dbReference type="InterPro" id="IPR012340">
    <property type="entry name" value="NA-bd_OB-fold"/>
</dbReference>
<dbReference type="Pfam" id="PF17783">
    <property type="entry name" value="WHD_CvfB"/>
    <property type="match status" value="1"/>
</dbReference>
<dbReference type="SUPFAM" id="SSF50249">
    <property type="entry name" value="Nucleic acid-binding proteins"/>
    <property type="match status" value="1"/>
</dbReference>
<dbReference type="Gene3D" id="1.10.10.10">
    <property type="entry name" value="Winged helix-like DNA-binding domain superfamily/Winged helix DNA-binding domain"/>
    <property type="match status" value="1"/>
</dbReference>
<dbReference type="InterPro" id="IPR040764">
    <property type="entry name" value="CvfB_WH"/>
</dbReference>
<dbReference type="RefSeq" id="WP_380963763.1">
    <property type="nucleotide sequence ID" value="NZ_JBHTCO010000004.1"/>
</dbReference>
<proteinExistence type="inferred from homology"/>
<dbReference type="EMBL" id="JBHTCO010000004">
    <property type="protein sequence ID" value="MFC7392090.1"/>
    <property type="molecule type" value="Genomic_DNA"/>
</dbReference>
<accession>A0ABW2PUY7</accession>
<dbReference type="PANTHER" id="PTHR37296">
    <property type="entry name" value="CONSERVED VIRULENCE FACTOR B"/>
    <property type="match status" value="1"/>
</dbReference>
<protein>
    <submittedName>
        <fullName evidence="3">S1 RNA-binding domain-containing protein</fullName>
    </submittedName>
</protein>
<dbReference type="InterPro" id="IPR039566">
    <property type="entry name" value="CvfB_S1_st"/>
</dbReference>
<evidence type="ECO:0000256" key="1">
    <source>
        <dbReference type="PIRNR" id="PIRNR012524"/>
    </source>
</evidence>
<dbReference type="PIRSF" id="PIRSF012524">
    <property type="entry name" value="YitL_S1"/>
    <property type="match status" value="1"/>
</dbReference>
<sequence length="285" mass="32232">MTKLQAGTVQTLKVERQAPFGYFLSNGKEDVLLHNNELSEDFDASQPQTVFLYQDHQGRLSATMTIPTIKIGSYDWAEVVAVKPKLGVFVSIGISKDILISMDDLPDIIDLWPVKGDQLYCSLKTDKKGRLFGALATENVMHEIAEQAAEDDFNKNIAGRVYRLIKEGSFIITEEGFLGFIHKSERREEPRLGQKIEGRIIEVKEDGSVNVSLLGRSHETMDTDAEKIYVYLEGRNGSMPYSDKSHPDDIKARFNMSKAAFKRALGRLMKEGKVYQKEGWTYIKE</sequence>
<gene>
    <name evidence="3" type="ORF">ACFQRG_03770</name>
</gene>